<dbReference type="GO" id="GO:0042802">
    <property type="term" value="F:identical protein binding"/>
    <property type="evidence" value="ECO:0007669"/>
    <property type="project" value="UniProtKB-ARBA"/>
</dbReference>
<dbReference type="NCBIfam" id="TIGR01354">
    <property type="entry name" value="cyt_deam_tetra"/>
    <property type="match status" value="1"/>
</dbReference>
<dbReference type="PANTHER" id="PTHR11644:SF2">
    <property type="entry name" value="CYTIDINE DEAMINASE"/>
    <property type="match status" value="1"/>
</dbReference>
<sequence length="138" mass="14070">MPDGLDDVTLQRMIALARQASGSAYCPYSGFAVGSAVLGEGGEIVAGCNVENASHGLTTCAERVAVFGAVARGVRSIRAVVVFTPTPSPTAPCGACRQVVYEFGPGAEIICACDGPDLIRRPLSELLPDAFGPSDLAG</sequence>
<name>A0A518H135_9BACT</name>
<evidence type="ECO:0000313" key="16">
    <source>
        <dbReference type="EMBL" id="QDV34544.1"/>
    </source>
</evidence>
<dbReference type="GO" id="GO:0008270">
    <property type="term" value="F:zinc ion binding"/>
    <property type="evidence" value="ECO:0007669"/>
    <property type="project" value="UniProtKB-UniRule"/>
</dbReference>
<evidence type="ECO:0000259" key="15">
    <source>
        <dbReference type="PROSITE" id="PS51747"/>
    </source>
</evidence>
<dbReference type="Gene3D" id="3.40.140.10">
    <property type="entry name" value="Cytidine Deaminase, domain 2"/>
    <property type="match status" value="1"/>
</dbReference>
<protein>
    <recommendedName>
        <fullName evidence="5 14">Cytidine deaminase</fullName>
        <ecNumber evidence="4 14">3.5.4.5</ecNumber>
    </recommendedName>
    <alternativeName>
        <fullName evidence="9 14">Cytidine aminohydrolase</fullName>
    </alternativeName>
</protein>
<keyword evidence="17" id="KW-1185">Reference proteome</keyword>
<dbReference type="InterPro" id="IPR006262">
    <property type="entry name" value="Cyt_deam_tetra"/>
</dbReference>
<feature type="domain" description="CMP/dCMP-type deaminase" evidence="15">
    <location>
        <begin position="8"/>
        <end position="134"/>
    </location>
</feature>
<evidence type="ECO:0000256" key="4">
    <source>
        <dbReference type="ARBA" id="ARBA00012783"/>
    </source>
</evidence>
<evidence type="ECO:0000256" key="14">
    <source>
        <dbReference type="RuleBase" id="RU364006"/>
    </source>
</evidence>
<evidence type="ECO:0000256" key="1">
    <source>
        <dbReference type="ARBA" id="ARBA00001947"/>
    </source>
</evidence>
<evidence type="ECO:0000256" key="5">
    <source>
        <dbReference type="ARBA" id="ARBA00018266"/>
    </source>
</evidence>
<evidence type="ECO:0000256" key="6">
    <source>
        <dbReference type="ARBA" id="ARBA00022723"/>
    </source>
</evidence>
<dbReference type="FunFam" id="3.40.140.10:FF:000008">
    <property type="entry name" value="Cytidine deaminase"/>
    <property type="match status" value="1"/>
</dbReference>
<dbReference type="PROSITE" id="PS00903">
    <property type="entry name" value="CYT_DCMP_DEAMINASES_1"/>
    <property type="match status" value="1"/>
</dbReference>
<dbReference type="GO" id="GO:0005829">
    <property type="term" value="C:cytosol"/>
    <property type="evidence" value="ECO:0007669"/>
    <property type="project" value="TreeGrafter"/>
</dbReference>
<evidence type="ECO:0000256" key="10">
    <source>
        <dbReference type="ARBA" id="ARBA00049252"/>
    </source>
</evidence>
<evidence type="ECO:0000256" key="9">
    <source>
        <dbReference type="ARBA" id="ARBA00032005"/>
    </source>
</evidence>
<dbReference type="KEGG" id="tpla:ElP_24340"/>
<dbReference type="Proteomes" id="UP000317835">
    <property type="component" value="Chromosome"/>
</dbReference>
<evidence type="ECO:0000256" key="11">
    <source>
        <dbReference type="ARBA" id="ARBA00049558"/>
    </source>
</evidence>
<dbReference type="OrthoDB" id="9795347at2"/>
<comment type="similarity">
    <text evidence="3 14">Belongs to the cytidine and deoxycytidylate deaminase family.</text>
</comment>
<comment type="catalytic activity">
    <reaction evidence="10 14">
        <text>2'-deoxycytidine + H2O + H(+) = 2'-deoxyuridine + NH4(+)</text>
        <dbReference type="Rhea" id="RHEA:13433"/>
        <dbReference type="ChEBI" id="CHEBI:15377"/>
        <dbReference type="ChEBI" id="CHEBI:15378"/>
        <dbReference type="ChEBI" id="CHEBI:15698"/>
        <dbReference type="ChEBI" id="CHEBI:16450"/>
        <dbReference type="ChEBI" id="CHEBI:28938"/>
        <dbReference type="EC" id="3.5.4.5"/>
    </reaction>
</comment>
<dbReference type="InterPro" id="IPR050202">
    <property type="entry name" value="Cyt/Deoxycyt_deaminase"/>
</dbReference>
<evidence type="ECO:0000256" key="2">
    <source>
        <dbReference type="ARBA" id="ARBA00003949"/>
    </source>
</evidence>
<evidence type="ECO:0000256" key="3">
    <source>
        <dbReference type="ARBA" id="ARBA00006576"/>
    </source>
</evidence>
<comment type="cofactor">
    <cofactor evidence="1 13 14">
        <name>Zn(2+)</name>
        <dbReference type="ChEBI" id="CHEBI:29105"/>
    </cofactor>
</comment>
<evidence type="ECO:0000313" key="17">
    <source>
        <dbReference type="Proteomes" id="UP000317835"/>
    </source>
</evidence>
<dbReference type="GO" id="GO:0072527">
    <property type="term" value="P:pyrimidine-containing compound metabolic process"/>
    <property type="evidence" value="ECO:0007669"/>
    <property type="project" value="UniProtKB-ARBA"/>
</dbReference>
<dbReference type="PANTHER" id="PTHR11644">
    <property type="entry name" value="CYTIDINE DEAMINASE"/>
    <property type="match status" value="1"/>
</dbReference>
<dbReference type="EMBL" id="CP036426">
    <property type="protein sequence ID" value="QDV34544.1"/>
    <property type="molecule type" value="Genomic_DNA"/>
</dbReference>
<evidence type="ECO:0000256" key="8">
    <source>
        <dbReference type="ARBA" id="ARBA00022833"/>
    </source>
</evidence>
<feature type="binding site" evidence="13">
    <location>
        <position position="93"/>
    </location>
    <ligand>
        <name>Zn(2+)</name>
        <dbReference type="ChEBI" id="CHEBI:29105"/>
        <note>catalytic</note>
    </ligand>
</feature>
<comment type="function">
    <text evidence="2 14">This enzyme scavenges exogenous and endogenous cytidine and 2'-deoxycytidine for UMP synthesis.</text>
</comment>
<evidence type="ECO:0000256" key="7">
    <source>
        <dbReference type="ARBA" id="ARBA00022801"/>
    </source>
</evidence>
<dbReference type="RefSeq" id="WP_145269508.1">
    <property type="nucleotide sequence ID" value="NZ_CP036426.1"/>
</dbReference>
<dbReference type="InterPro" id="IPR016193">
    <property type="entry name" value="Cytidine_deaminase-like"/>
</dbReference>
<dbReference type="NCBIfam" id="NF004064">
    <property type="entry name" value="PRK05578.1"/>
    <property type="match status" value="1"/>
</dbReference>
<dbReference type="PROSITE" id="PS51747">
    <property type="entry name" value="CYT_DCMP_DEAMINASES_2"/>
    <property type="match status" value="1"/>
</dbReference>
<dbReference type="SUPFAM" id="SSF53927">
    <property type="entry name" value="Cytidine deaminase-like"/>
    <property type="match status" value="1"/>
</dbReference>
<reference evidence="16 17" key="1">
    <citation type="submission" date="2019-02" db="EMBL/GenBank/DDBJ databases">
        <title>Deep-cultivation of Planctomycetes and their phenomic and genomic characterization uncovers novel biology.</title>
        <authorList>
            <person name="Wiegand S."/>
            <person name="Jogler M."/>
            <person name="Boedeker C."/>
            <person name="Pinto D."/>
            <person name="Vollmers J."/>
            <person name="Rivas-Marin E."/>
            <person name="Kohn T."/>
            <person name="Peeters S.H."/>
            <person name="Heuer A."/>
            <person name="Rast P."/>
            <person name="Oberbeckmann S."/>
            <person name="Bunk B."/>
            <person name="Jeske O."/>
            <person name="Meyerdierks A."/>
            <person name="Storesund J.E."/>
            <person name="Kallscheuer N."/>
            <person name="Luecker S."/>
            <person name="Lage O.M."/>
            <person name="Pohl T."/>
            <person name="Merkel B.J."/>
            <person name="Hornburger P."/>
            <person name="Mueller R.-W."/>
            <person name="Bruemmer F."/>
            <person name="Labrenz M."/>
            <person name="Spormann A.M."/>
            <person name="Op den Camp H."/>
            <person name="Overmann J."/>
            <person name="Amann R."/>
            <person name="Jetten M.S.M."/>
            <person name="Mascher T."/>
            <person name="Medema M.H."/>
            <person name="Devos D.P."/>
            <person name="Kaster A.-K."/>
            <person name="Ovreas L."/>
            <person name="Rohde M."/>
            <person name="Galperin M.Y."/>
            <person name="Jogler C."/>
        </authorList>
    </citation>
    <scope>NUCLEOTIDE SEQUENCE [LARGE SCALE GENOMIC DNA]</scope>
    <source>
        <strain evidence="16 17">ElP</strain>
    </source>
</reference>
<dbReference type="InterPro" id="IPR016192">
    <property type="entry name" value="APOBEC/CMP_deaminase_Zn-bd"/>
</dbReference>
<feature type="binding site" evidence="13">
    <location>
        <position position="60"/>
    </location>
    <ligand>
        <name>Zn(2+)</name>
        <dbReference type="ChEBI" id="CHEBI:29105"/>
        <note>catalytic</note>
    </ligand>
</feature>
<dbReference type="GO" id="GO:0055086">
    <property type="term" value="P:nucleobase-containing small molecule metabolic process"/>
    <property type="evidence" value="ECO:0007669"/>
    <property type="project" value="UniProtKB-ARBA"/>
</dbReference>
<dbReference type="AlphaFoldDB" id="A0A518H135"/>
<keyword evidence="6 13" id="KW-0479">Metal-binding</keyword>
<comment type="catalytic activity">
    <reaction evidence="11 14">
        <text>cytidine + H2O + H(+) = uridine + NH4(+)</text>
        <dbReference type="Rhea" id="RHEA:16069"/>
        <dbReference type="ChEBI" id="CHEBI:15377"/>
        <dbReference type="ChEBI" id="CHEBI:15378"/>
        <dbReference type="ChEBI" id="CHEBI:16704"/>
        <dbReference type="ChEBI" id="CHEBI:17562"/>
        <dbReference type="ChEBI" id="CHEBI:28938"/>
        <dbReference type="EC" id="3.5.4.5"/>
    </reaction>
</comment>
<dbReference type="GO" id="GO:0004126">
    <property type="term" value="F:cytidine deaminase activity"/>
    <property type="evidence" value="ECO:0007669"/>
    <property type="project" value="UniProtKB-UniRule"/>
</dbReference>
<evidence type="ECO:0000256" key="12">
    <source>
        <dbReference type="PIRSR" id="PIRSR606262-1"/>
    </source>
</evidence>
<feature type="binding site" evidence="13">
    <location>
        <position position="96"/>
    </location>
    <ligand>
        <name>Zn(2+)</name>
        <dbReference type="ChEBI" id="CHEBI:29105"/>
        <note>catalytic</note>
    </ligand>
</feature>
<accession>A0A518H135</accession>
<keyword evidence="8 13" id="KW-0862">Zinc</keyword>
<gene>
    <name evidence="16" type="primary">cdd</name>
    <name evidence="16" type="ORF">ElP_24340</name>
</gene>
<evidence type="ECO:0000256" key="13">
    <source>
        <dbReference type="PIRSR" id="PIRSR606262-3"/>
    </source>
</evidence>
<dbReference type="Pfam" id="PF00383">
    <property type="entry name" value="dCMP_cyt_deam_1"/>
    <property type="match status" value="1"/>
</dbReference>
<dbReference type="InterPro" id="IPR002125">
    <property type="entry name" value="CMP_dCMP_dom"/>
</dbReference>
<dbReference type="CDD" id="cd01283">
    <property type="entry name" value="cytidine_deaminase"/>
    <property type="match status" value="1"/>
</dbReference>
<dbReference type="EC" id="3.5.4.5" evidence="4 14"/>
<feature type="active site" description="Proton donor" evidence="12">
    <location>
        <position position="62"/>
    </location>
</feature>
<organism evidence="16 17">
    <name type="scientific">Tautonia plasticadhaerens</name>
    <dbReference type="NCBI Taxonomy" id="2527974"/>
    <lineage>
        <taxon>Bacteria</taxon>
        <taxon>Pseudomonadati</taxon>
        <taxon>Planctomycetota</taxon>
        <taxon>Planctomycetia</taxon>
        <taxon>Isosphaerales</taxon>
        <taxon>Isosphaeraceae</taxon>
        <taxon>Tautonia</taxon>
    </lineage>
</organism>
<keyword evidence="7 14" id="KW-0378">Hydrolase</keyword>
<proteinExistence type="inferred from homology"/>